<dbReference type="InterPro" id="IPR018378">
    <property type="entry name" value="C-type_lectin_CS"/>
</dbReference>
<evidence type="ECO:0000313" key="4">
    <source>
        <dbReference type="Ensembl" id="ENSLBEP00000036137.1"/>
    </source>
</evidence>
<dbReference type="InterPro" id="IPR050111">
    <property type="entry name" value="C-type_lectin/snaclec_domain"/>
</dbReference>
<keyword evidence="5" id="KW-1185">Reference proteome</keyword>
<dbReference type="STRING" id="56723.ENSLBEP00000036124"/>
<dbReference type="SUPFAM" id="SSF56436">
    <property type="entry name" value="C-type lectin-like"/>
    <property type="match status" value="1"/>
</dbReference>
<protein>
    <submittedName>
        <fullName evidence="4">Type-2 ice-structuring protein-like</fullName>
    </submittedName>
</protein>
<keyword evidence="1" id="KW-1015">Disulfide bond</keyword>
<evidence type="ECO:0000256" key="2">
    <source>
        <dbReference type="SAM" id="SignalP"/>
    </source>
</evidence>
<keyword evidence="2" id="KW-0732">Signal</keyword>
<evidence type="ECO:0000313" key="5">
    <source>
        <dbReference type="Proteomes" id="UP000261660"/>
    </source>
</evidence>
<feature type="domain" description="C-type lectin" evidence="3">
    <location>
        <begin position="102"/>
        <end position="218"/>
    </location>
</feature>
<feature type="chain" id="PRO_5044598638" evidence="2">
    <location>
        <begin position="20"/>
        <end position="223"/>
    </location>
</feature>
<dbReference type="InterPro" id="IPR001304">
    <property type="entry name" value="C-type_lectin-like"/>
</dbReference>
<dbReference type="Ensembl" id="ENSLBET00000037665.1">
    <property type="protein sequence ID" value="ENSLBEP00000036147.1"/>
    <property type="gene ID" value="ENSLBEG00000027065.1"/>
</dbReference>
<sequence>MKLLALCALLCAMVALSSAEAAAEPEPENAKSGEVDVDKRTCWWRRPCRPKIVHRWRRPCWPKIVHRWRRPCRPKIVHRWKRPCRPKIVHRWKRPCWTKIGCRYFFYVRKPLTWHQAERNCRRLGGHLASVHSRRQYLKIRALIKKSSRGSPATWIGGTDRCREGHWRWSDGSRLNYKNWCCGEPNNAGNQDCLQMNFSRRKCWDDAQCWLKRPSVCVRNRRR</sequence>
<dbReference type="InterPro" id="IPR016187">
    <property type="entry name" value="CTDL_fold"/>
</dbReference>
<dbReference type="PROSITE" id="PS00615">
    <property type="entry name" value="C_TYPE_LECTIN_1"/>
    <property type="match status" value="1"/>
</dbReference>
<proteinExistence type="predicted"/>
<dbReference type="AlphaFoldDB" id="A0A3Q3GPV8"/>
<dbReference type="Gene3D" id="3.10.100.10">
    <property type="entry name" value="Mannose-Binding Protein A, subunit A"/>
    <property type="match status" value="1"/>
</dbReference>
<reference evidence="4" key="1">
    <citation type="submission" date="2025-05" db="UniProtKB">
        <authorList>
            <consortium name="Ensembl"/>
        </authorList>
    </citation>
    <scope>IDENTIFICATION</scope>
</reference>
<dbReference type="Ensembl" id="ENSLBET00000037642.1">
    <property type="protein sequence ID" value="ENSLBEP00000036124.1"/>
    <property type="gene ID" value="ENSLBEG00000027065.1"/>
</dbReference>
<dbReference type="InterPro" id="IPR016186">
    <property type="entry name" value="C-type_lectin-like/link_sf"/>
</dbReference>
<name>A0A3Q3GPV8_9LABR</name>
<evidence type="ECO:0000259" key="3">
    <source>
        <dbReference type="PROSITE" id="PS50041"/>
    </source>
</evidence>
<dbReference type="Proteomes" id="UP000261660">
    <property type="component" value="Unplaced"/>
</dbReference>
<dbReference type="SMART" id="SM00034">
    <property type="entry name" value="CLECT"/>
    <property type="match status" value="1"/>
</dbReference>
<dbReference type="PROSITE" id="PS50041">
    <property type="entry name" value="C_TYPE_LECTIN_2"/>
    <property type="match status" value="1"/>
</dbReference>
<dbReference type="Pfam" id="PF00059">
    <property type="entry name" value="Lectin_C"/>
    <property type="match status" value="1"/>
</dbReference>
<organism evidence="4 5">
    <name type="scientific">Labrus bergylta</name>
    <name type="common">ballan wrasse</name>
    <dbReference type="NCBI Taxonomy" id="56723"/>
    <lineage>
        <taxon>Eukaryota</taxon>
        <taxon>Metazoa</taxon>
        <taxon>Chordata</taxon>
        <taxon>Craniata</taxon>
        <taxon>Vertebrata</taxon>
        <taxon>Euteleostomi</taxon>
        <taxon>Actinopterygii</taxon>
        <taxon>Neopterygii</taxon>
        <taxon>Teleostei</taxon>
        <taxon>Neoteleostei</taxon>
        <taxon>Acanthomorphata</taxon>
        <taxon>Eupercaria</taxon>
        <taxon>Labriformes</taxon>
        <taxon>Labridae</taxon>
        <taxon>Labrus</taxon>
    </lineage>
</organism>
<dbReference type="CDD" id="cd00037">
    <property type="entry name" value="CLECT"/>
    <property type="match status" value="1"/>
</dbReference>
<evidence type="ECO:0000256" key="1">
    <source>
        <dbReference type="ARBA" id="ARBA00023157"/>
    </source>
</evidence>
<feature type="signal peptide" evidence="2">
    <location>
        <begin position="1"/>
        <end position="19"/>
    </location>
</feature>
<dbReference type="PANTHER" id="PTHR22803">
    <property type="entry name" value="MANNOSE, PHOSPHOLIPASE, LECTIN RECEPTOR RELATED"/>
    <property type="match status" value="1"/>
</dbReference>
<dbReference type="GeneTree" id="ENSGT00940000164599"/>
<accession>A0A3Q3GPV8</accession>
<dbReference type="Ensembl" id="ENSLBET00000037655.1">
    <property type="protein sequence ID" value="ENSLBEP00000036137.1"/>
    <property type="gene ID" value="ENSLBEG00000027065.1"/>
</dbReference>